<dbReference type="InterPro" id="IPR006035">
    <property type="entry name" value="Ureohydrolase"/>
</dbReference>
<comment type="caution">
    <text evidence="6">The sequence shown here is derived from an EMBL/GenBank/DDBJ whole genome shotgun (WGS) entry which is preliminary data.</text>
</comment>
<dbReference type="InterPro" id="IPR023696">
    <property type="entry name" value="Ureohydrolase_dom_sf"/>
</dbReference>
<keyword evidence="7" id="KW-1185">Reference proteome</keyword>
<comment type="similarity">
    <text evidence="1">Belongs to the arginase family. Agmatinase subfamily.</text>
</comment>
<dbReference type="GO" id="GO:0033389">
    <property type="term" value="P:putrescine biosynthetic process from arginine, via agmatine"/>
    <property type="evidence" value="ECO:0007669"/>
    <property type="project" value="TreeGrafter"/>
</dbReference>
<dbReference type="InterPro" id="IPR020855">
    <property type="entry name" value="Ureohydrolase_Mn_BS"/>
</dbReference>
<dbReference type="PROSITE" id="PS51409">
    <property type="entry name" value="ARGINASE_2"/>
    <property type="match status" value="1"/>
</dbReference>
<evidence type="ECO:0000256" key="1">
    <source>
        <dbReference type="ARBA" id="ARBA00009227"/>
    </source>
</evidence>
<dbReference type="GO" id="GO:0046872">
    <property type="term" value="F:metal ion binding"/>
    <property type="evidence" value="ECO:0007669"/>
    <property type="project" value="UniProtKB-KW"/>
</dbReference>
<dbReference type="Proteomes" id="UP000233786">
    <property type="component" value="Unassembled WGS sequence"/>
</dbReference>
<dbReference type="Gene3D" id="3.40.800.10">
    <property type="entry name" value="Ureohydrolase domain"/>
    <property type="match status" value="1"/>
</dbReference>
<keyword evidence="3 4" id="KW-0378">Hydrolase</keyword>
<evidence type="ECO:0000313" key="6">
    <source>
        <dbReference type="EMBL" id="PKW19563.1"/>
    </source>
</evidence>
<reference evidence="6" key="1">
    <citation type="submission" date="2017-12" db="EMBL/GenBank/DDBJ databases">
        <title>Sequencing the genomes of 1000 Actinobacteria strains.</title>
        <authorList>
            <person name="Klenk H.-P."/>
        </authorList>
    </citation>
    <scope>NUCLEOTIDE SEQUENCE [LARGE SCALE GENOMIC DNA]</scope>
    <source>
        <strain evidence="6">DSM 44228</strain>
    </source>
</reference>
<proteinExistence type="inferred from homology"/>
<evidence type="ECO:0000313" key="7">
    <source>
        <dbReference type="Proteomes" id="UP000233786"/>
    </source>
</evidence>
<dbReference type="SUPFAM" id="SSF52768">
    <property type="entry name" value="Arginase/deacetylase"/>
    <property type="match status" value="1"/>
</dbReference>
<evidence type="ECO:0000256" key="2">
    <source>
        <dbReference type="ARBA" id="ARBA00022723"/>
    </source>
</evidence>
<dbReference type="PROSITE" id="PS01053">
    <property type="entry name" value="ARGINASE_1"/>
    <property type="match status" value="1"/>
</dbReference>
<feature type="region of interest" description="Disordered" evidence="5">
    <location>
        <begin position="1"/>
        <end position="26"/>
    </location>
</feature>
<dbReference type="Pfam" id="PF00491">
    <property type="entry name" value="Arginase"/>
    <property type="match status" value="1"/>
</dbReference>
<dbReference type="AlphaFoldDB" id="A0A2N3Y9M9"/>
<evidence type="ECO:0000256" key="3">
    <source>
        <dbReference type="ARBA" id="ARBA00022801"/>
    </source>
</evidence>
<accession>A0A2N3Y9M9</accession>
<sequence>MYPSIDIDVLDPAYTPGTGTPESGGLSSRELLEVVRGLADLNVVGADVVEVVHPIACAPRPGRSLRPGRAPSRG</sequence>
<evidence type="ECO:0000256" key="4">
    <source>
        <dbReference type="RuleBase" id="RU003684"/>
    </source>
</evidence>
<dbReference type="GO" id="GO:0008783">
    <property type="term" value="F:agmatinase activity"/>
    <property type="evidence" value="ECO:0007669"/>
    <property type="project" value="TreeGrafter"/>
</dbReference>
<dbReference type="PANTHER" id="PTHR11358:SF26">
    <property type="entry name" value="GUANIDINO ACID HYDROLASE, MITOCHONDRIAL"/>
    <property type="match status" value="1"/>
</dbReference>
<name>A0A2N3Y9M9_SACSN</name>
<dbReference type="PANTHER" id="PTHR11358">
    <property type="entry name" value="ARGINASE/AGMATINASE"/>
    <property type="match status" value="1"/>
</dbReference>
<keyword evidence="2" id="KW-0479">Metal-binding</keyword>
<dbReference type="EMBL" id="PJNB01000001">
    <property type="protein sequence ID" value="PKW19563.1"/>
    <property type="molecule type" value="Genomic_DNA"/>
</dbReference>
<dbReference type="STRING" id="994479.GCA_000194155_00418"/>
<evidence type="ECO:0000256" key="5">
    <source>
        <dbReference type="SAM" id="MobiDB-lite"/>
    </source>
</evidence>
<gene>
    <name evidence="6" type="ORF">A8926_7737</name>
</gene>
<protein>
    <submittedName>
        <fullName evidence="6">Arginase family protein</fullName>
    </submittedName>
</protein>
<organism evidence="6 7">
    <name type="scientific">Saccharopolyspora spinosa</name>
    <dbReference type="NCBI Taxonomy" id="60894"/>
    <lineage>
        <taxon>Bacteria</taxon>
        <taxon>Bacillati</taxon>
        <taxon>Actinomycetota</taxon>
        <taxon>Actinomycetes</taxon>
        <taxon>Pseudonocardiales</taxon>
        <taxon>Pseudonocardiaceae</taxon>
        <taxon>Saccharopolyspora</taxon>
    </lineage>
</organism>